<keyword evidence="4" id="KW-1185">Reference proteome</keyword>
<organism evidence="3 4">
    <name type="scientific">Jimgerdemannia flammicorona</name>
    <dbReference type="NCBI Taxonomy" id="994334"/>
    <lineage>
        <taxon>Eukaryota</taxon>
        <taxon>Fungi</taxon>
        <taxon>Fungi incertae sedis</taxon>
        <taxon>Mucoromycota</taxon>
        <taxon>Mucoromycotina</taxon>
        <taxon>Endogonomycetes</taxon>
        <taxon>Endogonales</taxon>
        <taxon>Endogonaceae</taxon>
        <taxon>Jimgerdemannia</taxon>
    </lineage>
</organism>
<evidence type="ECO:0000313" key="3">
    <source>
        <dbReference type="EMBL" id="RUS30853.1"/>
    </source>
</evidence>
<comment type="caution">
    <text evidence="3">The sequence shown here is derived from an EMBL/GenBank/DDBJ whole genome shotgun (WGS) entry which is preliminary data.</text>
</comment>
<proteinExistence type="predicted"/>
<evidence type="ECO:0000313" key="4">
    <source>
        <dbReference type="Proteomes" id="UP000274822"/>
    </source>
</evidence>
<name>A0A433QM30_9FUNG</name>
<feature type="signal peptide" evidence="2">
    <location>
        <begin position="1"/>
        <end position="20"/>
    </location>
</feature>
<keyword evidence="2" id="KW-0732">Signal</keyword>
<feature type="region of interest" description="Disordered" evidence="1">
    <location>
        <begin position="279"/>
        <end position="366"/>
    </location>
</feature>
<evidence type="ECO:0000256" key="2">
    <source>
        <dbReference type="SAM" id="SignalP"/>
    </source>
</evidence>
<dbReference type="EMBL" id="RBNJ01003501">
    <property type="protein sequence ID" value="RUS30853.1"/>
    <property type="molecule type" value="Genomic_DNA"/>
</dbReference>
<evidence type="ECO:0000256" key="1">
    <source>
        <dbReference type="SAM" id="MobiDB-lite"/>
    </source>
</evidence>
<feature type="compositionally biased region" description="Acidic residues" evidence="1">
    <location>
        <begin position="293"/>
        <end position="366"/>
    </location>
</feature>
<dbReference type="AlphaFoldDB" id="A0A433QM30"/>
<dbReference type="Proteomes" id="UP000274822">
    <property type="component" value="Unassembled WGS sequence"/>
</dbReference>
<sequence length="366" mass="39633">MRTPLLALLMVVMLAKTSMATCSVFPGVISPGSVQYFAPEVTSTLTDVLTANNCSGVTFVTRLEQNSPANTYQCGTTHVPTDATTTFYFNCTVPVNQLPEGSFTLFIALSNIGSASIPFTLTHTKDSTTPGTNITTTVSFASTITTTTTFVTKPATTVGGAVQQTTSPAMAIYEASIYDSPATASLVTVTTKIKKPAIVVSTVNATATYTKVQTVYPSGTDCCWTQPSNKTLQNKKRAANTYYSSPPTVSPTSTVFTTTTVATQTVTVQVTKDRPCCNHRDHSVYDCENSNEGCDESDDDENNDDENDDDENDDENDDDENDDDENDDDENDDDENDDDENDDENDYDANDYDGNDDDENDDDEDD</sequence>
<accession>A0A433QM30</accession>
<gene>
    <name evidence="3" type="ORF">BC938DRAFT_478876</name>
</gene>
<reference evidence="3 4" key="1">
    <citation type="journal article" date="2018" name="New Phytol.">
        <title>Phylogenomics of Endogonaceae and evolution of mycorrhizas within Mucoromycota.</title>
        <authorList>
            <person name="Chang Y."/>
            <person name="Desiro A."/>
            <person name="Na H."/>
            <person name="Sandor L."/>
            <person name="Lipzen A."/>
            <person name="Clum A."/>
            <person name="Barry K."/>
            <person name="Grigoriev I.V."/>
            <person name="Martin F.M."/>
            <person name="Stajich J.E."/>
            <person name="Smith M.E."/>
            <person name="Bonito G."/>
            <person name="Spatafora J.W."/>
        </authorList>
    </citation>
    <scope>NUCLEOTIDE SEQUENCE [LARGE SCALE GENOMIC DNA]</scope>
    <source>
        <strain evidence="3 4">AD002</strain>
    </source>
</reference>
<feature type="chain" id="PRO_5019363192" evidence="2">
    <location>
        <begin position="21"/>
        <end position="366"/>
    </location>
</feature>
<protein>
    <submittedName>
        <fullName evidence="3">Uncharacterized protein</fullName>
    </submittedName>
</protein>